<feature type="region of interest" description="Disordered" evidence="3">
    <location>
        <begin position="222"/>
        <end position="242"/>
    </location>
</feature>
<evidence type="ECO:0000313" key="6">
    <source>
        <dbReference type="Proteomes" id="UP001623330"/>
    </source>
</evidence>
<dbReference type="PROSITE" id="PS50245">
    <property type="entry name" value="CAP_GLY_2"/>
    <property type="match status" value="1"/>
</dbReference>
<organism evidence="5 6">
    <name type="scientific">Nakaseomyces bracarensis</name>
    <dbReference type="NCBI Taxonomy" id="273131"/>
    <lineage>
        <taxon>Eukaryota</taxon>
        <taxon>Fungi</taxon>
        <taxon>Dikarya</taxon>
        <taxon>Ascomycota</taxon>
        <taxon>Saccharomycotina</taxon>
        <taxon>Saccharomycetes</taxon>
        <taxon>Saccharomycetales</taxon>
        <taxon>Saccharomycetaceae</taxon>
        <taxon>Nakaseomyces</taxon>
    </lineage>
</organism>
<dbReference type="SUPFAM" id="SSF74924">
    <property type="entry name" value="Cap-Gly domain"/>
    <property type="match status" value="1"/>
</dbReference>
<dbReference type="InterPro" id="IPR000938">
    <property type="entry name" value="CAP-Gly_domain"/>
</dbReference>
<evidence type="ECO:0000256" key="3">
    <source>
        <dbReference type="SAM" id="MobiDB-lite"/>
    </source>
</evidence>
<dbReference type="Proteomes" id="UP001623330">
    <property type="component" value="Unassembled WGS sequence"/>
</dbReference>
<feature type="domain" description="CAP-Gly" evidence="4">
    <location>
        <begin position="174"/>
        <end position="217"/>
    </location>
</feature>
<sequence length="242" mass="27757">MVKVEVTVQLLNKVEVKKKYDEGITGKQLMESIHLFSGVELCDMHLGLRFQQSPGEYDLEISQSNLEMTPLRGRGFCYIVVADTNKNSLANQLLEDNHTGPEFNYTESDYERRDDTVLKWKQQEQLGRFDPQYRTRMQSDQEEQLNSLDSLTVGERCVVTTPQLERRGWLRYLGPVDTLAGIWCGIEFDTDSGKNNGTFKEKTYFGPVAENHGGFVRPHQVKTGPQYEPLHESTLLDESDEL</sequence>
<dbReference type="EMBL" id="JBEVYD010000005">
    <property type="protein sequence ID" value="KAL3232451.1"/>
    <property type="molecule type" value="Genomic_DNA"/>
</dbReference>
<dbReference type="PANTHER" id="PTHR18916:SF85">
    <property type="entry name" value="TUBULIN-FOLDING COFACTOR B"/>
    <property type="match status" value="1"/>
</dbReference>
<protein>
    <submittedName>
        <fullName evidence="5">Tubulin-specific chaperone B</fullName>
    </submittedName>
</protein>
<evidence type="ECO:0000256" key="2">
    <source>
        <dbReference type="ARBA" id="ARBA00022490"/>
    </source>
</evidence>
<dbReference type="SMART" id="SM01052">
    <property type="entry name" value="CAP_GLY"/>
    <property type="match status" value="1"/>
</dbReference>
<dbReference type="Pfam" id="PF01302">
    <property type="entry name" value="CAP_GLY"/>
    <property type="match status" value="1"/>
</dbReference>
<name>A0ABR4NUP6_9SACH</name>
<evidence type="ECO:0000313" key="5">
    <source>
        <dbReference type="EMBL" id="KAL3232451.1"/>
    </source>
</evidence>
<keyword evidence="6" id="KW-1185">Reference proteome</keyword>
<reference evidence="5 6" key="1">
    <citation type="submission" date="2024-05" db="EMBL/GenBank/DDBJ databases">
        <title>Long read based assembly of the Candida bracarensis genome reveals expanded adhesin content.</title>
        <authorList>
            <person name="Marcet-Houben M."/>
            <person name="Ksiezopolska E."/>
            <person name="Gabaldon T."/>
        </authorList>
    </citation>
    <scope>NUCLEOTIDE SEQUENCE [LARGE SCALE GENOMIC DNA]</scope>
    <source>
        <strain evidence="5 6">CBM6</strain>
    </source>
</reference>
<proteinExistence type="predicted"/>
<dbReference type="PANTHER" id="PTHR18916">
    <property type="entry name" value="DYNACTIN 1-RELATED MICROTUBULE-BINDING"/>
    <property type="match status" value="1"/>
</dbReference>
<keyword evidence="2" id="KW-0963">Cytoplasm</keyword>
<dbReference type="InterPro" id="IPR036859">
    <property type="entry name" value="CAP-Gly_dom_sf"/>
</dbReference>
<comment type="subcellular location">
    <subcellularLocation>
        <location evidence="1">Cytoplasm</location>
    </subcellularLocation>
</comment>
<accession>A0ABR4NUP6</accession>
<evidence type="ECO:0000259" key="4">
    <source>
        <dbReference type="PROSITE" id="PS50245"/>
    </source>
</evidence>
<comment type="caution">
    <text evidence="5">The sequence shown here is derived from an EMBL/GenBank/DDBJ whole genome shotgun (WGS) entry which is preliminary data.</text>
</comment>
<evidence type="ECO:0000256" key="1">
    <source>
        <dbReference type="ARBA" id="ARBA00004496"/>
    </source>
</evidence>
<dbReference type="Gene3D" id="2.30.30.190">
    <property type="entry name" value="CAP Gly-rich-like domain"/>
    <property type="match status" value="1"/>
</dbReference>
<gene>
    <name evidence="5" type="ORF">RNJ44_04367</name>
</gene>